<protein>
    <recommendedName>
        <fullName evidence="5">Portal protein</fullName>
    </recommendedName>
</protein>
<evidence type="ECO:0000313" key="4">
    <source>
        <dbReference type="Proteomes" id="UP000094412"/>
    </source>
</evidence>
<evidence type="ECO:0000256" key="2">
    <source>
        <dbReference type="SAM" id="MobiDB-lite"/>
    </source>
</evidence>
<dbReference type="Proteomes" id="UP000094412">
    <property type="component" value="Unassembled WGS sequence"/>
</dbReference>
<dbReference type="EMBL" id="MDEO01000032">
    <property type="protein sequence ID" value="OCX17615.1"/>
    <property type="molecule type" value="Genomic_DNA"/>
</dbReference>
<organism evidence="3 4">
    <name type="scientific">Mesorhizobium hungaricum</name>
    <dbReference type="NCBI Taxonomy" id="1566387"/>
    <lineage>
        <taxon>Bacteria</taxon>
        <taxon>Pseudomonadati</taxon>
        <taxon>Pseudomonadota</taxon>
        <taxon>Alphaproteobacteria</taxon>
        <taxon>Hyphomicrobiales</taxon>
        <taxon>Phyllobacteriaceae</taxon>
        <taxon>Mesorhizobium</taxon>
    </lineage>
</organism>
<sequence length="813" mass="89504">MADELETEVSDTLVDEGGEARSSSRVLSAIKKATDTFRDYQDTCRRIDDVYSRDNTYDSTWLDPDYDLFWSSMEILKPAIYAHAPVPAVAPMFADRRPLYNTTAELLERVTTSAFDRTNLDQSMLSLRDDLAFTNRGVLWVTYESEDGEQRACVDHVDRTDFLHEPARCWADVGWVARRAWMTKTEMRKRFGSTSGKAYQQAKTEIRRDDKDNGSADDSKKAGVWEVWHRNDNKVYWVAPDCPVMLDEGEPHLKLRDFYPCPRPAYGTLRRRSLVPVPDYVRYAAHLSKISTLTSRIYLLLDKVRLKVLIPAGGDIGDAIDLALRSDDDEIVIPVPAAALMASAGSNLMVTLPLKELAEAIQGLIASRGQLFEDFYQLSGISDIMRGATEAQETLGAQQLKSQYGSVRVRDKIDELQRVARDVARIVAEIASDKFSKETLLDMAQMEIPSKAEIAKNIKGIEESAKQELKALGEKAKGMAQQAAQGQQPGQPQGQQVDPQQAQQQFQAAQQQIIQKYAGPLKQAEETVPIEDVIDLLRDDRTRGFAFEIATDSTIMTDEVAEKAARNEFLGVVAQSTQALVGLAQMGEAGAALAGGFLKFVTAPYRVGRELNGLIDDFVDAAPQMAAQMAGQQGNGDAEKAMADANAKLADAEMEKAKAAMAGVQAKAALDQAENQRKIAELQIKAQNDQAKTEQENGKLKLQLGDLQTKGSKAQAEIDNLTAQTAKILASIGLDERKQQLSEYTAANHAQAQQVDQAMQAAGQVQQAKAADKSATLADRQQSFAERQGTSAETRANRQQSFAEQQAAKEPAQ</sequence>
<feature type="region of interest" description="Disordered" evidence="2">
    <location>
        <begin position="474"/>
        <end position="504"/>
    </location>
</feature>
<dbReference type="AlphaFoldDB" id="A0A1C2DSK8"/>
<dbReference type="OrthoDB" id="7224166at2"/>
<feature type="compositionally biased region" description="Low complexity" evidence="2">
    <location>
        <begin position="480"/>
        <end position="504"/>
    </location>
</feature>
<keyword evidence="4" id="KW-1185">Reference proteome</keyword>
<feature type="coiled-coil region" evidence="1">
    <location>
        <begin position="635"/>
        <end position="724"/>
    </location>
</feature>
<comment type="caution">
    <text evidence="3">The sequence shown here is derived from an EMBL/GenBank/DDBJ whole genome shotgun (WGS) entry which is preliminary data.</text>
</comment>
<feature type="compositionally biased region" description="Polar residues" evidence="2">
    <location>
        <begin position="779"/>
        <end position="804"/>
    </location>
</feature>
<name>A0A1C2DSK8_9HYPH</name>
<evidence type="ECO:0000256" key="1">
    <source>
        <dbReference type="SAM" id="Coils"/>
    </source>
</evidence>
<gene>
    <name evidence="3" type="ORF">QV13_12730</name>
</gene>
<reference evidence="3 4" key="1">
    <citation type="submission" date="2016-08" db="EMBL/GenBank/DDBJ databases">
        <title>Whole genome sequence of Mesorhizobium sp. strain UASWS1009 isolated from industrial sewage.</title>
        <authorList>
            <person name="Crovadore J."/>
            <person name="Calmin G."/>
            <person name="Chablais R."/>
            <person name="Cochard B."/>
            <person name="Lefort F."/>
        </authorList>
    </citation>
    <scope>NUCLEOTIDE SEQUENCE [LARGE SCALE GENOMIC DNA]</scope>
    <source>
        <strain evidence="3 4">UASWS1009</strain>
    </source>
</reference>
<feature type="compositionally biased region" description="Low complexity" evidence="2">
    <location>
        <begin position="758"/>
        <end position="769"/>
    </location>
</feature>
<feature type="region of interest" description="Disordered" evidence="2">
    <location>
        <begin position="758"/>
        <end position="813"/>
    </location>
</feature>
<evidence type="ECO:0008006" key="5">
    <source>
        <dbReference type="Google" id="ProtNLM"/>
    </source>
</evidence>
<keyword evidence="1" id="KW-0175">Coiled coil</keyword>
<proteinExistence type="predicted"/>
<evidence type="ECO:0000313" key="3">
    <source>
        <dbReference type="EMBL" id="OCX17615.1"/>
    </source>
</evidence>
<dbReference type="STRING" id="1566387.QV13_12730"/>
<accession>A0A1C2DSK8</accession>
<dbReference type="RefSeq" id="WP_065997875.1">
    <property type="nucleotide sequence ID" value="NZ_MDEO01000032.1"/>
</dbReference>